<name>A0ABY2XGT1_9GAMM</name>
<reference evidence="3 4" key="1">
    <citation type="submission" date="2019-05" db="EMBL/GenBank/DDBJ databases">
        <title>Genome of Alcanivorax gelatiniphagus, an oil degrading marine bacteria.</title>
        <authorList>
            <person name="Kwon K.K."/>
        </authorList>
    </citation>
    <scope>NUCLEOTIDE SEQUENCE [LARGE SCALE GENOMIC DNA]</scope>
    <source>
        <strain evidence="3 4">MEBiC 08158</strain>
    </source>
</reference>
<dbReference type="EMBL" id="VCQT01000045">
    <property type="protein sequence ID" value="TMW10858.1"/>
    <property type="molecule type" value="Genomic_DNA"/>
</dbReference>
<organism evidence="3 4">
    <name type="scientific">Alloalcanivorax gelatiniphagus</name>
    <dbReference type="NCBI Taxonomy" id="1194167"/>
    <lineage>
        <taxon>Bacteria</taxon>
        <taxon>Pseudomonadati</taxon>
        <taxon>Pseudomonadota</taxon>
        <taxon>Gammaproteobacteria</taxon>
        <taxon>Oceanospirillales</taxon>
        <taxon>Alcanivoracaceae</taxon>
        <taxon>Alloalcanivorax</taxon>
    </lineage>
</organism>
<comment type="caution">
    <text evidence="3">The sequence shown here is derived from an EMBL/GenBank/DDBJ whole genome shotgun (WGS) entry which is preliminary data.</text>
</comment>
<evidence type="ECO:0000313" key="3">
    <source>
        <dbReference type="EMBL" id="TMW10858.1"/>
    </source>
</evidence>
<gene>
    <name evidence="3" type="ORF">FGS76_16235</name>
</gene>
<dbReference type="RefSeq" id="WP_138773694.1">
    <property type="nucleotide sequence ID" value="NZ_JBHSSX010000013.1"/>
</dbReference>
<feature type="region of interest" description="Disordered" evidence="1">
    <location>
        <begin position="237"/>
        <end position="265"/>
    </location>
</feature>
<feature type="region of interest" description="Disordered" evidence="1">
    <location>
        <begin position="31"/>
        <end position="50"/>
    </location>
</feature>
<evidence type="ECO:0000256" key="1">
    <source>
        <dbReference type="SAM" id="MobiDB-lite"/>
    </source>
</evidence>
<accession>A0ABY2XGT1</accession>
<protein>
    <submittedName>
        <fullName evidence="3">Carboxypeptidase regulatory-like domain-containing protein</fullName>
    </submittedName>
</protein>
<evidence type="ECO:0000256" key="2">
    <source>
        <dbReference type="SAM" id="SignalP"/>
    </source>
</evidence>
<keyword evidence="4" id="KW-1185">Reference proteome</keyword>
<dbReference type="Proteomes" id="UP000739180">
    <property type="component" value="Unassembled WGS sequence"/>
</dbReference>
<evidence type="ECO:0000313" key="4">
    <source>
        <dbReference type="Proteomes" id="UP000739180"/>
    </source>
</evidence>
<sequence length="525" mass="53751">MSALSTFRLVPLAGLFGTVLLVAACGGDSDEHNSTGGGGGGGPEATNLSGSVAVGAPVNGATVQVTCRSGNGVAAVTSAANGGYTVRIPSADFPCILRVSGGDLPAGITALHSFAPSASQSTVNVTPLTDLAMALAVTGQDGRSLADWFQDPANWDAVGAALSAAAGALRADLADAGYSLPSSWPGSNPMAPFFQAFTPSTTPAADTLDRLLEDLQAAIEAAASDYATVLANVIGGGTPPDAVEPDRTDPPTPRGAVGAADLGDNDNPEQAEYLAVISATWPVAIYDVPAAHPEWYGEGSLTIGGTTDNWTVTLLGGDGGTIVSQSASGAFTGALTPFSTMDFGFGPIYMPGQVFINKGTAIADFVNMFLEWDTGLIEGSAGGNAEVKFRNSLLAYGADVPDLFADLAGTWSSTLSVYCEGPYGPSTTVTNTMTITEQGHFTLEGQTQLCGGVFPQEMGWGGNDDFLIPGPEESDGAFLMHVDAEDFLNVSAGKVQIRFNEDMTVQGLSGWVGDELFEMRNATKQ</sequence>
<keyword evidence="2" id="KW-0732">Signal</keyword>
<proteinExistence type="predicted"/>
<feature type="chain" id="PRO_5046879003" evidence="2">
    <location>
        <begin position="24"/>
        <end position="525"/>
    </location>
</feature>
<feature type="signal peptide" evidence="2">
    <location>
        <begin position="1"/>
        <end position="23"/>
    </location>
</feature>